<dbReference type="Gene3D" id="3.10.300.10">
    <property type="entry name" value="Methylpurine-DNA glycosylase (MPG)"/>
    <property type="match status" value="1"/>
</dbReference>
<keyword evidence="2 5" id="KW-0227">DNA damage</keyword>
<feature type="region of interest" description="Disordered" evidence="6">
    <location>
        <begin position="1"/>
        <end position="32"/>
    </location>
</feature>
<reference evidence="7 8" key="1">
    <citation type="submission" date="2019-05" db="EMBL/GenBank/DDBJ databases">
        <title>Nakamurella sp. N5BH11, whole genome shotgun sequence.</title>
        <authorList>
            <person name="Tuo L."/>
        </authorList>
    </citation>
    <scope>NUCLEOTIDE SEQUENCE [LARGE SCALE GENOMIC DNA]</scope>
    <source>
        <strain evidence="7 8">N5BH11</strain>
    </source>
</reference>
<dbReference type="NCBIfam" id="TIGR00567">
    <property type="entry name" value="3mg"/>
    <property type="match status" value="1"/>
</dbReference>
<dbReference type="HAMAP" id="MF_00527">
    <property type="entry name" value="3MGH"/>
    <property type="match status" value="1"/>
</dbReference>
<dbReference type="Pfam" id="PF02245">
    <property type="entry name" value="Pur_DNA_glyco"/>
    <property type="match status" value="1"/>
</dbReference>
<dbReference type="GO" id="GO:0003905">
    <property type="term" value="F:alkylbase DNA N-glycosylase activity"/>
    <property type="evidence" value="ECO:0007669"/>
    <property type="project" value="InterPro"/>
</dbReference>
<evidence type="ECO:0000256" key="1">
    <source>
        <dbReference type="ARBA" id="ARBA00009232"/>
    </source>
</evidence>
<name>A0A4U6Q6I0_9ACTN</name>
<dbReference type="PANTHER" id="PTHR10429">
    <property type="entry name" value="DNA-3-METHYLADENINE GLYCOSYLASE"/>
    <property type="match status" value="1"/>
</dbReference>
<dbReference type="InterPro" id="IPR036995">
    <property type="entry name" value="MPG_sf"/>
</dbReference>
<dbReference type="EMBL" id="SZZH01000011">
    <property type="protein sequence ID" value="TKV55849.1"/>
    <property type="molecule type" value="Genomic_DNA"/>
</dbReference>
<evidence type="ECO:0000313" key="7">
    <source>
        <dbReference type="EMBL" id="TKV55849.1"/>
    </source>
</evidence>
<keyword evidence="4 5" id="KW-0234">DNA repair</keyword>
<dbReference type="Proteomes" id="UP000306985">
    <property type="component" value="Unassembled WGS sequence"/>
</dbReference>
<dbReference type="InterPro" id="IPR011034">
    <property type="entry name" value="Formyl_transferase-like_C_sf"/>
</dbReference>
<dbReference type="GO" id="GO:0003677">
    <property type="term" value="F:DNA binding"/>
    <property type="evidence" value="ECO:0007669"/>
    <property type="project" value="InterPro"/>
</dbReference>
<dbReference type="EC" id="3.2.2.-" evidence="5"/>
<dbReference type="GO" id="GO:0006284">
    <property type="term" value="P:base-excision repair"/>
    <property type="evidence" value="ECO:0007669"/>
    <property type="project" value="InterPro"/>
</dbReference>
<proteinExistence type="inferred from homology"/>
<evidence type="ECO:0000256" key="6">
    <source>
        <dbReference type="SAM" id="MobiDB-lite"/>
    </source>
</evidence>
<dbReference type="AlphaFoldDB" id="A0A4U6Q6I0"/>
<keyword evidence="7" id="KW-0326">Glycosidase</keyword>
<comment type="similarity">
    <text evidence="1 5">Belongs to the DNA glycosylase MPG family.</text>
</comment>
<dbReference type="SUPFAM" id="SSF50486">
    <property type="entry name" value="FMT C-terminal domain-like"/>
    <property type="match status" value="1"/>
</dbReference>
<evidence type="ECO:0000313" key="8">
    <source>
        <dbReference type="Proteomes" id="UP000306985"/>
    </source>
</evidence>
<gene>
    <name evidence="7" type="ORF">FDO65_21925</name>
</gene>
<dbReference type="NCBIfam" id="NF002003">
    <property type="entry name" value="PRK00802.1-3"/>
    <property type="match status" value="1"/>
</dbReference>
<feature type="region of interest" description="Disordered" evidence="6">
    <location>
        <begin position="183"/>
        <end position="204"/>
    </location>
</feature>
<evidence type="ECO:0000256" key="4">
    <source>
        <dbReference type="ARBA" id="ARBA00023204"/>
    </source>
</evidence>
<accession>A0A4U6Q6I0</accession>
<dbReference type="InterPro" id="IPR003180">
    <property type="entry name" value="MPG"/>
</dbReference>
<sequence length="272" mass="28376">MAGTGHGKAGTVTGDPVSATTTDADRNPGPPLDRAFFAREVTLVAPDLLGRIVVADGPQGPVGVRLTEVEAYAGSDDPASHAYRGRTSRTAVMFGPPGHLYTYFVYGMHWCANVVTGPDGHASAVLLRAGEVVSGLELARLRRPTARRDDHLARGPAGFAAVLGWARDDNGLDLCAPPRDATRGARFHEGRPPASADVSAGPRVGVGRAADVPWRFWISGAPSVSAFRSGTRASRRTNGVPLTGEVAPDQGPRAGKPGGPSWQDGPRDRPAP</sequence>
<keyword evidence="3 5" id="KW-0378">Hydrolase</keyword>
<dbReference type="OrthoDB" id="9794313at2"/>
<keyword evidence="8" id="KW-1185">Reference proteome</keyword>
<comment type="caution">
    <text evidence="7">The sequence shown here is derived from an EMBL/GenBank/DDBJ whole genome shotgun (WGS) entry which is preliminary data.</text>
</comment>
<feature type="region of interest" description="Disordered" evidence="6">
    <location>
        <begin position="227"/>
        <end position="272"/>
    </location>
</feature>
<dbReference type="PANTHER" id="PTHR10429:SF0">
    <property type="entry name" value="DNA-3-METHYLADENINE GLYCOSYLASE"/>
    <property type="match status" value="1"/>
</dbReference>
<dbReference type="CDD" id="cd00540">
    <property type="entry name" value="AAG"/>
    <property type="match status" value="1"/>
</dbReference>
<organism evidence="7 8">
    <name type="scientific">Nakamurella flava</name>
    <dbReference type="NCBI Taxonomy" id="2576308"/>
    <lineage>
        <taxon>Bacteria</taxon>
        <taxon>Bacillati</taxon>
        <taxon>Actinomycetota</taxon>
        <taxon>Actinomycetes</taxon>
        <taxon>Nakamurellales</taxon>
        <taxon>Nakamurellaceae</taxon>
        <taxon>Nakamurella</taxon>
    </lineage>
</organism>
<evidence type="ECO:0000256" key="2">
    <source>
        <dbReference type="ARBA" id="ARBA00022763"/>
    </source>
</evidence>
<evidence type="ECO:0000256" key="3">
    <source>
        <dbReference type="ARBA" id="ARBA00022801"/>
    </source>
</evidence>
<evidence type="ECO:0000256" key="5">
    <source>
        <dbReference type="HAMAP-Rule" id="MF_00527"/>
    </source>
</evidence>
<protein>
    <recommendedName>
        <fullName evidence="5">Putative 3-methyladenine DNA glycosylase</fullName>
        <ecNumber evidence="5">3.2.2.-</ecNumber>
    </recommendedName>
</protein>